<keyword evidence="3" id="KW-1185">Reference proteome</keyword>
<reference evidence="2 3" key="1">
    <citation type="submission" date="2024-11" db="EMBL/GenBank/DDBJ databases">
        <authorList>
            <person name="Heng Y.C."/>
            <person name="Lim A.C.H."/>
            <person name="Lee J.K.Y."/>
            <person name="Kittelmann S."/>
        </authorList>
    </citation>
    <scope>NUCLEOTIDE SEQUENCE [LARGE SCALE GENOMIC DNA]</scope>
    <source>
        <strain evidence="2 3">WILCCON 0185</strain>
    </source>
</reference>
<dbReference type="Proteomes" id="UP001623591">
    <property type="component" value="Unassembled WGS sequence"/>
</dbReference>
<proteinExistence type="predicted"/>
<evidence type="ECO:0000313" key="2">
    <source>
        <dbReference type="EMBL" id="MFL0246486.1"/>
    </source>
</evidence>
<keyword evidence="1" id="KW-1133">Transmembrane helix</keyword>
<organism evidence="2 3">
    <name type="scientific">Candidatus Clostridium stratigraminis</name>
    <dbReference type="NCBI Taxonomy" id="3381661"/>
    <lineage>
        <taxon>Bacteria</taxon>
        <taxon>Bacillati</taxon>
        <taxon>Bacillota</taxon>
        <taxon>Clostridia</taxon>
        <taxon>Eubacteriales</taxon>
        <taxon>Clostridiaceae</taxon>
        <taxon>Clostridium</taxon>
    </lineage>
</organism>
<name>A0ABW8T1P7_9CLOT</name>
<evidence type="ECO:0000313" key="3">
    <source>
        <dbReference type="Proteomes" id="UP001623591"/>
    </source>
</evidence>
<gene>
    <name evidence="2" type="ORF">ACJDUG_05745</name>
</gene>
<keyword evidence="1" id="KW-0472">Membrane</keyword>
<evidence type="ECO:0000256" key="1">
    <source>
        <dbReference type="SAM" id="Phobius"/>
    </source>
</evidence>
<dbReference type="RefSeq" id="WP_406768952.1">
    <property type="nucleotide sequence ID" value="NZ_JBJHZZ010000002.1"/>
</dbReference>
<feature type="transmembrane region" description="Helical" evidence="1">
    <location>
        <begin position="6"/>
        <end position="27"/>
    </location>
</feature>
<keyword evidence="1" id="KW-0812">Transmembrane</keyword>
<sequence length="70" mass="8165">MLLVIELFGILTMFTIVFVLIWGFIILNQIFGQLRYKNYLMEKLIQTIGLQNKVVTKKEQNEAADNITET</sequence>
<protein>
    <submittedName>
        <fullName evidence="2">Uncharacterized protein</fullName>
    </submittedName>
</protein>
<accession>A0ABW8T1P7</accession>
<comment type="caution">
    <text evidence="2">The sequence shown here is derived from an EMBL/GenBank/DDBJ whole genome shotgun (WGS) entry which is preliminary data.</text>
</comment>
<dbReference type="EMBL" id="JBJHZZ010000002">
    <property type="protein sequence ID" value="MFL0246486.1"/>
    <property type="molecule type" value="Genomic_DNA"/>
</dbReference>